<name>A0A1Q8S0K2_9PEZI</name>
<feature type="compositionally biased region" description="Polar residues" evidence="1">
    <location>
        <begin position="276"/>
        <end position="297"/>
    </location>
</feature>
<feature type="region of interest" description="Disordered" evidence="1">
    <location>
        <begin position="1"/>
        <end position="20"/>
    </location>
</feature>
<dbReference type="Proteomes" id="UP000186583">
    <property type="component" value="Unassembled WGS sequence"/>
</dbReference>
<feature type="compositionally biased region" description="Basic and acidic residues" evidence="1">
    <location>
        <begin position="835"/>
        <end position="847"/>
    </location>
</feature>
<evidence type="ECO:0000313" key="3">
    <source>
        <dbReference type="Proteomes" id="UP000186583"/>
    </source>
</evidence>
<feature type="compositionally biased region" description="Basic and acidic residues" evidence="1">
    <location>
        <begin position="540"/>
        <end position="567"/>
    </location>
</feature>
<feature type="compositionally biased region" description="Polar residues" evidence="1">
    <location>
        <begin position="196"/>
        <end position="212"/>
    </location>
</feature>
<gene>
    <name evidence="2" type="ORF">CCHL11_07142</name>
</gene>
<feature type="compositionally biased region" description="Low complexity" evidence="1">
    <location>
        <begin position="733"/>
        <end position="748"/>
    </location>
</feature>
<dbReference type="OrthoDB" id="4835412at2759"/>
<organism evidence="2 3">
    <name type="scientific">Colletotrichum chlorophyti</name>
    <dbReference type="NCBI Taxonomy" id="708187"/>
    <lineage>
        <taxon>Eukaryota</taxon>
        <taxon>Fungi</taxon>
        <taxon>Dikarya</taxon>
        <taxon>Ascomycota</taxon>
        <taxon>Pezizomycotina</taxon>
        <taxon>Sordariomycetes</taxon>
        <taxon>Hypocreomycetidae</taxon>
        <taxon>Glomerellales</taxon>
        <taxon>Glomerellaceae</taxon>
        <taxon>Colletotrichum</taxon>
    </lineage>
</organism>
<reference evidence="2 3" key="1">
    <citation type="submission" date="2016-11" db="EMBL/GenBank/DDBJ databases">
        <title>Draft Genome Assembly of Colletotrichum chlorophyti a pathogen of herbaceous plants.</title>
        <authorList>
            <person name="Gan P."/>
            <person name="Narusaka M."/>
            <person name="Tsushima A."/>
            <person name="Narusaka Y."/>
            <person name="Takano Y."/>
            <person name="Shirasu K."/>
        </authorList>
    </citation>
    <scope>NUCLEOTIDE SEQUENCE [LARGE SCALE GENOMIC DNA]</scope>
    <source>
        <strain evidence="2 3">NTL11</strain>
    </source>
</reference>
<feature type="compositionally biased region" description="Basic and acidic residues" evidence="1">
    <location>
        <begin position="369"/>
        <end position="406"/>
    </location>
</feature>
<feature type="region of interest" description="Disordered" evidence="1">
    <location>
        <begin position="733"/>
        <end position="1133"/>
    </location>
</feature>
<proteinExistence type="predicted"/>
<feature type="compositionally biased region" description="Low complexity" evidence="1">
    <location>
        <begin position="219"/>
        <end position="271"/>
    </location>
</feature>
<feature type="region of interest" description="Disordered" evidence="1">
    <location>
        <begin position="119"/>
        <end position="416"/>
    </location>
</feature>
<feature type="compositionally biased region" description="Polar residues" evidence="1">
    <location>
        <begin position="913"/>
        <end position="922"/>
    </location>
</feature>
<feature type="region of interest" description="Disordered" evidence="1">
    <location>
        <begin position="1146"/>
        <end position="1166"/>
    </location>
</feature>
<protein>
    <submittedName>
        <fullName evidence="2">Uncharacterized protein</fullName>
    </submittedName>
</protein>
<keyword evidence="3" id="KW-1185">Reference proteome</keyword>
<feature type="compositionally biased region" description="Low complexity" evidence="1">
    <location>
        <begin position="1015"/>
        <end position="1027"/>
    </location>
</feature>
<evidence type="ECO:0000256" key="1">
    <source>
        <dbReference type="SAM" id="MobiDB-lite"/>
    </source>
</evidence>
<dbReference type="STRING" id="708187.A0A1Q8S0K2"/>
<feature type="compositionally biased region" description="Polar residues" evidence="1">
    <location>
        <begin position="994"/>
        <end position="1005"/>
    </location>
</feature>
<feature type="region of interest" description="Disordered" evidence="1">
    <location>
        <begin position="517"/>
        <end position="567"/>
    </location>
</feature>
<evidence type="ECO:0000313" key="2">
    <source>
        <dbReference type="EMBL" id="OLN94124.1"/>
    </source>
</evidence>
<feature type="compositionally biased region" description="Polar residues" evidence="1">
    <location>
        <begin position="1150"/>
        <end position="1166"/>
    </location>
</feature>
<sequence length="1298" mass="141480">MSSSSAHVGNTPQNGQFDLDSDRRRWFGELDALKGRFEAEREHIKAKYRQSQQDACNDLDDEARVADMDGVPYRARELIQKYQNELRTHRYAKCQHEYEAAEKELAKREKDMLRDHHMKFPLPSSSAQYPSPAMNSAHLGRNPCNASGHLPNGRVASTPEILGRGSPSRPMPNTLPPPRQPLPQGAGMPAPPAQPNQTASSSRLTSTGSVDVSSAPMPSHNHANHANHQSHATQNHQAQSHQAQSHQAQSHQAQSHQAQNHQNQNWTAHNQPGAHQASSNMSSFYNQNRPTSNSAGQLSRMLPSHGNPRVLGSNQFGQMRSGAGQTGIPDFHRGNRMPLPPLNQTTLNGRDDRQPANFARNASQYPGPRLEDAARRATEIDLERQRLTKRKSDATESLSRDGDAKRPRSGSPRSIAPKTITFKEVYQDGKAEFKHNIIKFDEVFYILKCDEHGVHFKQNALAAAAKHLHGASHGHQKKEHRLAVETIGFHVVDCTDELAAMNNRVVQAAFENGYKPLNQLHGPKSGGKRHSGGTLLTELPTEREPSASEVSPREQSHANEQQEAKQQEPVKYITNPKAGEIYDAKWPKSSKIYTIMVLGWTSLKQCGWDCNLSDTPLYEKKVRPSCYIYNDEGIAGWAPGFGDGEPKVSERDIPVIWYEPKGKTRLGWLGVKWLLKPMLLDDPDRPADPEHPANVARAKYADIRGFNSFEDMLAGVKRQSPAATSAGSAEVAAVPAKLPSSASASDSDSSPDVDMYDFGDNPPVGDDSEDEDYVEMGGNGKHSDDDMADDDDGARPTTPQPLRRSTQEVRPTSRLGESGWGSGRIGAAAGTRASAKKDKTTIDREDVAMPDAPRVTPSKSRAGHQEATPKNDKEDGGSVPNVALGTPATPNKSSDDDTNAPADTMQAPPARAASNSSTSIVSAGSPEPRSEHSILSEMARAATDHARISREQALDELKRDSAAETMDGSRSGNAEATAQERETPRVSPKVQVTDLLNSTSSGETTRASKPDNARRQPLPSRPSSSDSNEAAPLRRPLPSKPTSLHVTANDRRTDVGQQPSPALSVRSNKEAEVRSGSVDSMARRSDPRMSINNALDDGARETGRQGAEGAMAEKDQEPTTSNGISSGNSTPRLLSQANLANDDRWKAVRASQSPHTTSASIDRSAATSPALSIKNTTEELIDVLSFREGDKRWVQTAPDKFLRFHMVNDERGIAQTSKEDGIEATIDPSRVKAAQMVGSTPTTATVRLMLKSNNGTASEQEFVFGNNKVTGSHRGARMQAQKFYRFVASKNPDIEHAV</sequence>
<accession>A0A1Q8S0K2</accession>
<feature type="compositionally biased region" description="Basic and acidic residues" evidence="1">
    <location>
        <begin position="942"/>
        <end position="962"/>
    </location>
</feature>
<feature type="compositionally biased region" description="Polar residues" evidence="1">
    <location>
        <begin position="1"/>
        <end position="16"/>
    </location>
</feature>
<feature type="compositionally biased region" description="Pro residues" evidence="1">
    <location>
        <begin position="169"/>
        <end position="181"/>
    </location>
</feature>
<feature type="compositionally biased region" description="Basic and acidic residues" evidence="1">
    <location>
        <begin position="863"/>
        <end position="876"/>
    </location>
</feature>
<feature type="compositionally biased region" description="Low complexity" evidence="1">
    <location>
        <begin position="1119"/>
        <end position="1130"/>
    </location>
</feature>
<comment type="caution">
    <text evidence="2">The sequence shown here is derived from an EMBL/GenBank/DDBJ whole genome shotgun (WGS) entry which is preliminary data.</text>
</comment>
<dbReference type="EMBL" id="MPGH01000046">
    <property type="protein sequence ID" value="OLN94124.1"/>
    <property type="molecule type" value="Genomic_DNA"/>
</dbReference>